<dbReference type="SUPFAM" id="SSF54637">
    <property type="entry name" value="Thioesterase/thiol ester dehydrase-isomerase"/>
    <property type="match status" value="1"/>
</dbReference>
<evidence type="ECO:0000256" key="2">
    <source>
        <dbReference type="ARBA" id="ARBA00022801"/>
    </source>
</evidence>
<dbReference type="EMBL" id="JAESWB010000005">
    <property type="protein sequence ID" value="MBL4950682.1"/>
    <property type="molecule type" value="Genomic_DNA"/>
</dbReference>
<dbReference type="Gene3D" id="3.10.129.10">
    <property type="entry name" value="Hotdog Thioesterase"/>
    <property type="match status" value="1"/>
</dbReference>
<dbReference type="InterPro" id="IPR029069">
    <property type="entry name" value="HotDog_dom_sf"/>
</dbReference>
<accession>A0ABS1THD4</accession>
<evidence type="ECO:0000313" key="3">
    <source>
        <dbReference type="EMBL" id="MBL4950682.1"/>
    </source>
</evidence>
<dbReference type="NCBIfam" id="TIGR00051">
    <property type="entry name" value="YbgC/FadM family acyl-CoA thioesterase"/>
    <property type="match status" value="1"/>
</dbReference>
<name>A0ABS1THD4_9BACI</name>
<evidence type="ECO:0000256" key="1">
    <source>
        <dbReference type="ARBA" id="ARBA00005953"/>
    </source>
</evidence>
<dbReference type="PANTHER" id="PTHR31793:SF27">
    <property type="entry name" value="NOVEL THIOESTERASE SUPERFAMILY DOMAIN AND SAPOSIN A-TYPE DOMAIN CONTAINING PROTEIN (0610012H03RIK)"/>
    <property type="match status" value="1"/>
</dbReference>
<comment type="caution">
    <text evidence="3">The sequence shown here is derived from an EMBL/GenBank/DDBJ whole genome shotgun (WGS) entry which is preliminary data.</text>
</comment>
<reference evidence="3 4" key="1">
    <citation type="submission" date="2021-01" db="EMBL/GenBank/DDBJ databases">
        <title>Genome public.</title>
        <authorList>
            <person name="Liu C."/>
            <person name="Sun Q."/>
        </authorList>
    </citation>
    <scope>NUCLEOTIDE SEQUENCE [LARGE SCALE GENOMIC DNA]</scope>
    <source>
        <strain evidence="3 4">YIM B02564</strain>
    </source>
</reference>
<dbReference type="Pfam" id="PF13279">
    <property type="entry name" value="4HBT_2"/>
    <property type="match status" value="1"/>
</dbReference>
<dbReference type="Proteomes" id="UP000623967">
    <property type="component" value="Unassembled WGS sequence"/>
</dbReference>
<sequence>MEDFFVSTREIQLYYADTDMMGVIYHANYLKFFELGRTGLIEDLGYQYVAMEEAGFYAPVYDVQVTYKKPLRYGDQAFVKTWVDHNDGIKTIYGYNIINGDEELCATGKTTHIIVKKDNFRPTSFKKAFPEWFLKYEEIKKIELTIDNKTT</sequence>
<organism evidence="3 4">
    <name type="scientific">Neobacillus paridis</name>
    <dbReference type="NCBI Taxonomy" id="2803862"/>
    <lineage>
        <taxon>Bacteria</taxon>
        <taxon>Bacillati</taxon>
        <taxon>Bacillota</taxon>
        <taxon>Bacilli</taxon>
        <taxon>Bacillales</taxon>
        <taxon>Bacillaceae</taxon>
        <taxon>Neobacillus</taxon>
    </lineage>
</organism>
<dbReference type="InterPro" id="IPR006684">
    <property type="entry name" value="YbgC/YbaW"/>
</dbReference>
<gene>
    <name evidence="3" type="ORF">JK635_00290</name>
</gene>
<dbReference type="CDD" id="cd00586">
    <property type="entry name" value="4HBT"/>
    <property type="match status" value="1"/>
</dbReference>
<dbReference type="InterPro" id="IPR050563">
    <property type="entry name" value="4-hydroxybenzoyl-CoA_TE"/>
</dbReference>
<comment type="similarity">
    <text evidence="1">Belongs to the 4-hydroxybenzoyl-CoA thioesterase family.</text>
</comment>
<dbReference type="PIRSF" id="PIRSF003230">
    <property type="entry name" value="YbgC"/>
    <property type="match status" value="1"/>
</dbReference>
<dbReference type="PANTHER" id="PTHR31793">
    <property type="entry name" value="4-HYDROXYBENZOYL-COA THIOESTERASE FAMILY MEMBER"/>
    <property type="match status" value="1"/>
</dbReference>
<evidence type="ECO:0000313" key="4">
    <source>
        <dbReference type="Proteomes" id="UP000623967"/>
    </source>
</evidence>
<keyword evidence="2" id="KW-0378">Hydrolase</keyword>
<proteinExistence type="inferred from homology"/>
<dbReference type="RefSeq" id="WP_202651280.1">
    <property type="nucleotide sequence ID" value="NZ_JAESWB010000005.1"/>
</dbReference>
<keyword evidence="4" id="KW-1185">Reference proteome</keyword>
<protein>
    <submittedName>
        <fullName evidence="3">Acyl-CoA thioesterase</fullName>
    </submittedName>
</protein>